<dbReference type="InterPro" id="IPR006059">
    <property type="entry name" value="SBP"/>
</dbReference>
<dbReference type="SUPFAM" id="SSF53850">
    <property type="entry name" value="Periplasmic binding protein-like II"/>
    <property type="match status" value="1"/>
</dbReference>
<evidence type="ECO:0000256" key="5">
    <source>
        <dbReference type="SAM" id="SignalP"/>
    </source>
</evidence>
<organism evidence="6 7">
    <name type="scientific">Thermatribacter velox</name>
    <dbReference type="NCBI Taxonomy" id="3039681"/>
    <lineage>
        <taxon>Bacteria</taxon>
        <taxon>Pseudomonadati</taxon>
        <taxon>Atribacterota</taxon>
        <taxon>Atribacteria</taxon>
        <taxon>Atribacterales</taxon>
        <taxon>Thermatribacteraceae</taxon>
        <taxon>Thermatribacter</taxon>
    </lineage>
</organism>
<evidence type="ECO:0000256" key="3">
    <source>
        <dbReference type="ARBA" id="ARBA00022448"/>
    </source>
</evidence>
<evidence type="ECO:0000313" key="6">
    <source>
        <dbReference type="EMBL" id="WZL76388.1"/>
    </source>
</evidence>
<protein>
    <submittedName>
        <fullName evidence="6">Sugar ABC transporter substrate-binding protein</fullName>
    </submittedName>
</protein>
<evidence type="ECO:0000313" key="7">
    <source>
        <dbReference type="Proteomes" id="UP001461341"/>
    </source>
</evidence>
<feature type="chain" id="PRO_5047039465" evidence="5">
    <location>
        <begin position="22"/>
        <end position="469"/>
    </location>
</feature>
<dbReference type="InterPro" id="IPR050490">
    <property type="entry name" value="Bact_solute-bd_prot1"/>
</dbReference>
<evidence type="ECO:0000256" key="4">
    <source>
        <dbReference type="ARBA" id="ARBA00022729"/>
    </source>
</evidence>
<dbReference type="EMBL" id="CP121689">
    <property type="protein sequence ID" value="WZL76388.1"/>
    <property type="molecule type" value="Genomic_DNA"/>
</dbReference>
<sequence length="469" mass="53358">MKKFLVLLLALVFLLSCASLAYSLKLVVVGDAGHNLKPFDWYAQDFKEKFDVELEVIGVPFGELYEKEKMELIAATGAYDIMIVYPKFLAEFAANGWLYPLDEFAQKLDPKLDDVTPGYRDFYCKYSGKLYALPYDGDVLNLYYRKDLLENEEEKAAFKAKYGYDLKVPETWDEFLDVAEFFTRKAGEKLAGQVLERDFYGTAYYGQKDQIFAWWGNIFASLGGVYFDEETMEPAINSEAGVKALEIFKQIHQYCPPDVLSYGYEELKDVFLEGDCFMVIQWPCVGKKGADPNQSKIVGKIGVSHVPGVKKDGEVYYRALMPCGRVLAVAAEAKDPWKAYQVIHYLSVETSMDDVSTAETGLDPYRYSHFAHPEEYEMFANVEDARIYLEGVQKNMEKGYPEMVLPGTVEYEETLGVELTRALAGEKTPEQALNDAAAAWRDILNRFGKEQQKKLYQELVAGWRAAGLW</sequence>
<keyword evidence="3" id="KW-0813">Transport</keyword>
<dbReference type="RefSeq" id="WP_369018550.1">
    <property type="nucleotide sequence ID" value="NZ_CP121689.1"/>
</dbReference>
<accession>A0ABZ2YBK7</accession>
<gene>
    <name evidence="6" type="ORF">QBE54_01250</name>
</gene>
<evidence type="ECO:0000256" key="1">
    <source>
        <dbReference type="ARBA" id="ARBA00004418"/>
    </source>
</evidence>
<dbReference type="Pfam" id="PF01547">
    <property type="entry name" value="SBP_bac_1"/>
    <property type="match status" value="1"/>
</dbReference>
<dbReference type="PROSITE" id="PS51257">
    <property type="entry name" value="PROKAR_LIPOPROTEIN"/>
    <property type="match status" value="1"/>
</dbReference>
<comment type="subcellular location">
    <subcellularLocation>
        <location evidence="1">Periplasm</location>
    </subcellularLocation>
</comment>
<keyword evidence="4 5" id="KW-0732">Signal</keyword>
<dbReference type="PANTHER" id="PTHR43649:SF34">
    <property type="entry name" value="ABC TRANSPORTER PERIPLASMIC-BINDING PROTEIN YCJN-RELATED"/>
    <property type="match status" value="1"/>
</dbReference>
<proteinExistence type="inferred from homology"/>
<name>A0ABZ2YBK7_9BACT</name>
<dbReference type="PANTHER" id="PTHR43649">
    <property type="entry name" value="ARABINOSE-BINDING PROTEIN-RELATED"/>
    <property type="match status" value="1"/>
</dbReference>
<dbReference type="Proteomes" id="UP001461341">
    <property type="component" value="Chromosome"/>
</dbReference>
<evidence type="ECO:0000256" key="2">
    <source>
        <dbReference type="ARBA" id="ARBA00008520"/>
    </source>
</evidence>
<keyword evidence="7" id="KW-1185">Reference proteome</keyword>
<dbReference type="CDD" id="cd13585">
    <property type="entry name" value="PBP2_TMBP_like"/>
    <property type="match status" value="1"/>
</dbReference>
<dbReference type="Gene3D" id="3.40.190.10">
    <property type="entry name" value="Periplasmic binding protein-like II"/>
    <property type="match status" value="2"/>
</dbReference>
<feature type="signal peptide" evidence="5">
    <location>
        <begin position="1"/>
        <end position="21"/>
    </location>
</feature>
<comment type="similarity">
    <text evidence="2">Belongs to the bacterial solute-binding protein 1 family.</text>
</comment>
<reference evidence="6 7" key="1">
    <citation type="submission" date="2023-03" db="EMBL/GenBank/DDBJ databases">
        <title>Novel Species.</title>
        <authorList>
            <person name="Ma S."/>
        </authorList>
    </citation>
    <scope>NUCLEOTIDE SEQUENCE [LARGE SCALE GENOMIC DNA]</scope>
    <source>
        <strain evidence="6 7">B11</strain>
    </source>
</reference>